<dbReference type="AlphaFoldDB" id="A0A024U6H5"/>
<protein>
    <recommendedName>
        <fullName evidence="1">Fibronectin type-III domain-containing protein</fullName>
    </recommendedName>
</protein>
<reference evidence="2" key="1">
    <citation type="submission" date="2013-12" db="EMBL/GenBank/DDBJ databases">
        <title>The Genome Sequence of Aphanomyces invadans NJM9701.</title>
        <authorList>
            <consortium name="The Broad Institute Genomics Platform"/>
            <person name="Russ C."/>
            <person name="Tyler B."/>
            <person name="van West P."/>
            <person name="Dieguez-Uribeondo J."/>
            <person name="Young S.K."/>
            <person name="Zeng Q."/>
            <person name="Gargeya S."/>
            <person name="Fitzgerald M."/>
            <person name="Abouelleil A."/>
            <person name="Alvarado L."/>
            <person name="Chapman S.B."/>
            <person name="Gainer-Dewar J."/>
            <person name="Goldberg J."/>
            <person name="Griggs A."/>
            <person name="Gujja S."/>
            <person name="Hansen M."/>
            <person name="Howarth C."/>
            <person name="Imamovic A."/>
            <person name="Ireland A."/>
            <person name="Larimer J."/>
            <person name="McCowan C."/>
            <person name="Murphy C."/>
            <person name="Pearson M."/>
            <person name="Poon T.W."/>
            <person name="Priest M."/>
            <person name="Roberts A."/>
            <person name="Saif S."/>
            <person name="Shea T."/>
            <person name="Sykes S."/>
            <person name="Wortman J."/>
            <person name="Nusbaum C."/>
            <person name="Birren B."/>
        </authorList>
    </citation>
    <scope>NUCLEOTIDE SEQUENCE [LARGE SCALE GENOMIC DNA]</scope>
    <source>
        <strain evidence="2">NJM9701</strain>
    </source>
</reference>
<dbReference type="eggNOG" id="ENOG502S5FB">
    <property type="taxonomic scope" value="Eukaryota"/>
</dbReference>
<evidence type="ECO:0000259" key="1">
    <source>
        <dbReference type="PROSITE" id="PS50853"/>
    </source>
</evidence>
<dbReference type="EMBL" id="KI913963">
    <property type="protein sequence ID" value="ETW01218.1"/>
    <property type="molecule type" value="Genomic_DNA"/>
</dbReference>
<accession>A0A024U6H5</accession>
<dbReference type="Gene3D" id="2.60.40.10">
    <property type="entry name" value="Immunoglobulins"/>
    <property type="match status" value="1"/>
</dbReference>
<dbReference type="GeneID" id="20083857"/>
<sequence>MSDKMLVPPPRCVSRTEVTLVMEIPKMEPGYEYQLQYKEPHDDWASATVLPATSTQAMLDELNPSCSYHIRVMAKASNASSSERIYSEEVAVDTEVPGCTPTPTCCSSCTIQ</sequence>
<dbReference type="SUPFAM" id="SSF49265">
    <property type="entry name" value="Fibronectin type III"/>
    <property type="match status" value="1"/>
</dbReference>
<gene>
    <name evidence="2" type="ORF">H310_06807</name>
</gene>
<dbReference type="CDD" id="cd00063">
    <property type="entry name" value="FN3"/>
    <property type="match status" value="1"/>
</dbReference>
<organism evidence="2">
    <name type="scientific">Aphanomyces invadans</name>
    <dbReference type="NCBI Taxonomy" id="157072"/>
    <lineage>
        <taxon>Eukaryota</taxon>
        <taxon>Sar</taxon>
        <taxon>Stramenopiles</taxon>
        <taxon>Oomycota</taxon>
        <taxon>Saprolegniomycetes</taxon>
        <taxon>Saprolegniales</taxon>
        <taxon>Verrucalvaceae</taxon>
        <taxon>Aphanomyces</taxon>
    </lineage>
</organism>
<dbReference type="PROSITE" id="PS50853">
    <property type="entry name" value="FN3"/>
    <property type="match status" value="1"/>
</dbReference>
<proteinExistence type="predicted"/>
<dbReference type="VEuPathDB" id="FungiDB:H310_06807"/>
<dbReference type="RefSeq" id="XP_008870216.1">
    <property type="nucleotide sequence ID" value="XM_008871994.1"/>
</dbReference>
<dbReference type="InterPro" id="IPR013783">
    <property type="entry name" value="Ig-like_fold"/>
</dbReference>
<dbReference type="InterPro" id="IPR036116">
    <property type="entry name" value="FN3_sf"/>
</dbReference>
<feature type="domain" description="Fibronectin type-III" evidence="1">
    <location>
        <begin position="6"/>
        <end position="97"/>
    </location>
</feature>
<dbReference type="OrthoDB" id="152385at2759"/>
<dbReference type="InterPro" id="IPR003961">
    <property type="entry name" value="FN3_dom"/>
</dbReference>
<evidence type="ECO:0000313" key="2">
    <source>
        <dbReference type="EMBL" id="ETW01218.1"/>
    </source>
</evidence>
<name>A0A024U6H5_9STRA</name>